<name>A0A2P5DAC6_PARAD</name>
<dbReference type="Pfam" id="PF00931">
    <property type="entry name" value="NB-ARC"/>
    <property type="match status" value="1"/>
</dbReference>
<evidence type="ECO:0000313" key="3">
    <source>
        <dbReference type="Proteomes" id="UP000237105"/>
    </source>
</evidence>
<dbReference type="PANTHER" id="PTHR19338:SF0">
    <property type="entry name" value="MITOCHONDRIAL IMPORT INNER MEMBRANE TRANSLOCASE SUBUNIT TIM13"/>
    <property type="match status" value="1"/>
</dbReference>
<dbReference type="Proteomes" id="UP000237105">
    <property type="component" value="Unassembled WGS sequence"/>
</dbReference>
<dbReference type="InterPro" id="IPR002182">
    <property type="entry name" value="NB-ARC"/>
</dbReference>
<comment type="caution">
    <text evidence="2">The sequence shown here is derived from an EMBL/GenBank/DDBJ whole genome shotgun (WGS) entry which is preliminary data.</text>
</comment>
<gene>
    <name evidence="2" type="ORF">PanWU01x14_081580</name>
</gene>
<feature type="domain" description="NB-ARC" evidence="1">
    <location>
        <begin position="1"/>
        <end position="70"/>
    </location>
</feature>
<dbReference type="Gene3D" id="3.40.50.300">
    <property type="entry name" value="P-loop containing nucleotide triphosphate hydrolases"/>
    <property type="match status" value="1"/>
</dbReference>
<evidence type="ECO:0000313" key="2">
    <source>
        <dbReference type="EMBL" id="PON70234.1"/>
    </source>
</evidence>
<accession>A0A2P5DAC6</accession>
<dbReference type="STRING" id="3476.A0A2P5DAC6"/>
<dbReference type="InterPro" id="IPR027417">
    <property type="entry name" value="P-loop_NTPase"/>
</dbReference>
<dbReference type="GO" id="GO:0043531">
    <property type="term" value="F:ADP binding"/>
    <property type="evidence" value="ECO:0007669"/>
    <property type="project" value="InterPro"/>
</dbReference>
<dbReference type="PANTHER" id="PTHR19338">
    <property type="entry name" value="TRANSLOCASE OF INNER MITOCHONDRIAL MEMBRANE 13 HOMOLOG"/>
    <property type="match status" value="1"/>
</dbReference>
<keyword evidence="3" id="KW-1185">Reference proteome</keyword>
<organism evidence="2 3">
    <name type="scientific">Parasponia andersonii</name>
    <name type="common">Sponia andersonii</name>
    <dbReference type="NCBI Taxonomy" id="3476"/>
    <lineage>
        <taxon>Eukaryota</taxon>
        <taxon>Viridiplantae</taxon>
        <taxon>Streptophyta</taxon>
        <taxon>Embryophyta</taxon>
        <taxon>Tracheophyta</taxon>
        <taxon>Spermatophyta</taxon>
        <taxon>Magnoliopsida</taxon>
        <taxon>eudicotyledons</taxon>
        <taxon>Gunneridae</taxon>
        <taxon>Pentapetalae</taxon>
        <taxon>rosids</taxon>
        <taxon>fabids</taxon>
        <taxon>Rosales</taxon>
        <taxon>Cannabaceae</taxon>
        <taxon>Parasponia</taxon>
    </lineage>
</organism>
<dbReference type="OrthoDB" id="1163443at2759"/>
<dbReference type="EMBL" id="JXTB01000051">
    <property type="protein sequence ID" value="PON70234.1"/>
    <property type="molecule type" value="Genomic_DNA"/>
</dbReference>
<reference evidence="3" key="1">
    <citation type="submission" date="2016-06" db="EMBL/GenBank/DDBJ databases">
        <title>Parallel loss of symbiosis genes in relatives of nitrogen-fixing non-legume Parasponia.</title>
        <authorList>
            <person name="Van Velzen R."/>
            <person name="Holmer R."/>
            <person name="Bu F."/>
            <person name="Rutten L."/>
            <person name="Van Zeijl A."/>
            <person name="Liu W."/>
            <person name="Santuari L."/>
            <person name="Cao Q."/>
            <person name="Sharma T."/>
            <person name="Shen D."/>
            <person name="Roswanjaya Y."/>
            <person name="Wardhani T."/>
            <person name="Kalhor M.S."/>
            <person name="Jansen J."/>
            <person name="Van den Hoogen J."/>
            <person name="Gungor B."/>
            <person name="Hartog M."/>
            <person name="Hontelez J."/>
            <person name="Verver J."/>
            <person name="Yang W.-C."/>
            <person name="Schijlen E."/>
            <person name="Repin R."/>
            <person name="Schilthuizen M."/>
            <person name="Schranz E."/>
            <person name="Heidstra R."/>
            <person name="Miyata K."/>
            <person name="Fedorova E."/>
            <person name="Kohlen W."/>
            <person name="Bisseling T."/>
            <person name="Smit S."/>
            <person name="Geurts R."/>
        </authorList>
    </citation>
    <scope>NUCLEOTIDE SEQUENCE [LARGE SCALE GENOMIC DNA]</scope>
    <source>
        <strain evidence="3">cv. WU1-14</strain>
    </source>
</reference>
<proteinExistence type="predicted"/>
<sequence length="111" mass="12782">MGGLGKTTLARKIYQHCKIRGHFDCLAWASISQQCQVSNVWKEILVKLCVDEKEKIKEMEDSEIARRLYSFGTKDGKRKKELGKKMLKYCAGLPFAHHCAQRTFIQKANSF</sequence>
<evidence type="ECO:0000259" key="1">
    <source>
        <dbReference type="Pfam" id="PF00931"/>
    </source>
</evidence>
<protein>
    <submittedName>
        <fullName evidence="2">NB-ARC domain containing protein</fullName>
    </submittedName>
</protein>
<dbReference type="AlphaFoldDB" id="A0A2P5DAC6"/>
<dbReference type="SUPFAM" id="SSF52540">
    <property type="entry name" value="P-loop containing nucleoside triphosphate hydrolases"/>
    <property type="match status" value="1"/>
</dbReference>